<evidence type="ECO:0000256" key="4">
    <source>
        <dbReference type="ARBA" id="ARBA00022622"/>
    </source>
</evidence>
<evidence type="ECO:0000256" key="5">
    <source>
        <dbReference type="ARBA" id="ARBA00022729"/>
    </source>
</evidence>
<feature type="signal peptide" evidence="10">
    <location>
        <begin position="1"/>
        <end position="26"/>
    </location>
</feature>
<dbReference type="InterPro" id="IPR025932">
    <property type="entry name" value="Trypano_VSG_B_N_dom"/>
</dbReference>
<dbReference type="EMBL" id="KC612654">
    <property type="protein sequence ID" value="AGH60085.1"/>
    <property type="molecule type" value="Genomic_DNA"/>
</dbReference>
<keyword evidence="6" id="KW-0472">Membrane</keyword>
<evidence type="ECO:0000256" key="8">
    <source>
        <dbReference type="ARBA" id="ARBA00023288"/>
    </source>
</evidence>
<reference evidence="13" key="1">
    <citation type="submission" date="2013-02" db="EMBL/GenBank/DDBJ databases">
        <authorList>
            <person name="Cross G.A.M."/>
            <person name="Kim H.-S."/>
            <person name="Wickstead B."/>
        </authorList>
    </citation>
    <scope>NUCLEOTIDE SEQUENCE</scope>
    <source>
        <strain evidence="13">Lister 427</strain>
    </source>
</reference>
<dbReference type="VEuPathDB" id="TriTrypDB:Tb427_000435800"/>
<dbReference type="AlphaFoldDB" id="M4TAW3"/>
<evidence type="ECO:0000256" key="9">
    <source>
        <dbReference type="SAM" id="MobiDB-lite"/>
    </source>
</evidence>
<keyword evidence="3" id="KW-1003">Cell membrane</keyword>
<keyword evidence="4" id="KW-0336">GPI-anchor</keyword>
<dbReference type="GO" id="GO:0005886">
    <property type="term" value="C:plasma membrane"/>
    <property type="evidence" value="ECO:0007669"/>
    <property type="project" value="UniProtKB-SubCell"/>
</dbReference>
<evidence type="ECO:0000256" key="2">
    <source>
        <dbReference type="ARBA" id="ARBA00004609"/>
    </source>
</evidence>
<evidence type="ECO:0000256" key="10">
    <source>
        <dbReference type="SAM" id="SignalP"/>
    </source>
</evidence>
<dbReference type="Pfam" id="PF10659">
    <property type="entry name" value="Trypan_glycop_C"/>
    <property type="match status" value="1"/>
</dbReference>
<evidence type="ECO:0000259" key="12">
    <source>
        <dbReference type="Pfam" id="PF13206"/>
    </source>
</evidence>
<comment type="subcellular location">
    <subcellularLocation>
        <location evidence="2">Cell membrane</location>
        <topology evidence="2">Lipid-anchor</topology>
        <topology evidence="2">GPI-anchor</topology>
    </subcellularLocation>
</comment>
<feature type="domain" description="Trypanosome variant surface glycoprotein B-type N-terminal" evidence="12">
    <location>
        <begin position="98"/>
        <end position="360"/>
    </location>
</feature>
<reference evidence="13" key="2">
    <citation type="journal article" date="2014" name="Mol. Biochem. Parasitol.">
        <title>Capturing the variant surface glycoprotein repertoire (the VSGnome) of Trypanosoma brucei Lister 427.</title>
        <authorList>
            <person name="Cross G.A."/>
            <person name="Kim H.S."/>
            <person name="Wickstead B."/>
        </authorList>
    </citation>
    <scope>NUCLEOTIDE SEQUENCE</scope>
    <source>
        <strain evidence="13">Lister 427</strain>
    </source>
</reference>
<sequence length="471" mass="49786">MDIHQTAYAFKTFALVTILTARPCSAVKGTDGENTTKFNDICKLMREALAGFDTPAAYLPATATEAFNSISVAHRLAYDNPTQMEEEIKQAVPEESKRPQRLPQSVYGIAAKKAINATSAVFNKIKERAEQSLRQAKENVEAASKLLGAAVTGKEAFPASFDDGGNFLPTTSDVELFRNVPSKAKNCGGTGDGSGNGDNVGISLINDLLCLCAISQGGSQKLCANVQAAADESGITYSNPKSELKTAFTNIMAICPERKAKTTTAELLRLLETFDSLIGAKHNMAGTIGAAGQYILGYADSHAAGCTGGTSATCVNYMHQLKPKTGTGIPWKNKILNAIKKAEEEATGAIKVAQAETALEHINTTIWQTYDSAFVVPLTAGKKGEETPALLDPKKADECKQHKPKKTCEENGCQWKGTSDTKGACQAKPGTDNTAAGTGEQAGEAATTGCVAHKDKTKCENDKKDGKSNCA</sequence>
<protein>
    <submittedName>
        <fullName evidence="13">Variant surface glycoprotein 1146</fullName>
    </submittedName>
</protein>
<comment type="function">
    <text evidence="1">VSG forms a coat on the surface of the parasite. The trypanosome evades the immune response of the host by expressing a series of antigenically distinct VSGs from an estimated 1000 VSG genes.</text>
</comment>
<dbReference type="InterPro" id="IPR019609">
    <property type="entry name" value="Variant_surf_glycoprt_trypan_C"/>
</dbReference>
<evidence type="ECO:0000313" key="13">
    <source>
        <dbReference type="EMBL" id="AGH60085.1"/>
    </source>
</evidence>
<evidence type="ECO:0000256" key="7">
    <source>
        <dbReference type="ARBA" id="ARBA00023180"/>
    </source>
</evidence>
<name>M4TAW3_9TRYP</name>
<evidence type="ECO:0000256" key="1">
    <source>
        <dbReference type="ARBA" id="ARBA00002523"/>
    </source>
</evidence>
<dbReference type="GO" id="GO:0098552">
    <property type="term" value="C:side of membrane"/>
    <property type="evidence" value="ECO:0007669"/>
    <property type="project" value="UniProtKB-KW"/>
</dbReference>
<keyword evidence="5 10" id="KW-0732">Signal</keyword>
<keyword evidence="7" id="KW-0325">Glycoprotein</keyword>
<evidence type="ECO:0000256" key="6">
    <source>
        <dbReference type="ARBA" id="ARBA00023136"/>
    </source>
</evidence>
<dbReference type="Pfam" id="PF13206">
    <property type="entry name" value="VSG_B"/>
    <property type="match status" value="1"/>
</dbReference>
<keyword evidence="8" id="KW-0449">Lipoprotein</keyword>
<organism evidence="13">
    <name type="scientific">Trypanosoma brucei</name>
    <dbReference type="NCBI Taxonomy" id="5691"/>
    <lineage>
        <taxon>Eukaryota</taxon>
        <taxon>Discoba</taxon>
        <taxon>Euglenozoa</taxon>
        <taxon>Kinetoplastea</taxon>
        <taxon>Metakinetoplastina</taxon>
        <taxon>Trypanosomatida</taxon>
        <taxon>Trypanosomatidae</taxon>
        <taxon>Trypanosoma</taxon>
    </lineage>
</organism>
<feature type="compositionally biased region" description="Low complexity" evidence="9">
    <location>
        <begin position="434"/>
        <end position="449"/>
    </location>
</feature>
<feature type="chain" id="PRO_5004058405" evidence="10">
    <location>
        <begin position="27"/>
        <end position="471"/>
    </location>
</feature>
<evidence type="ECO:0000259" key="11">
    <source>
        <dbReference type="Pfam" id="PF10659"/>
    </source>
</evidence>
<evidence type="ECO:0000256" key="3">
    <source>
        <dbReference type="ARBA" id="ARBA00022475"/>
    </source>
</evidence>
<feature type="domain" description="Trypanosome variant surface glycoprotein C-terminal" evidence="11">
    <location>
        <begin position="399"/>
        <end position="471"/>
    </location>
</feature>
<accession>M4TAW3</accession>
<feature type="region of interest" description="Disordered" evidence="9">
    <location>
        <begin position="417"/>
        <end position="449"/>
    </location>
</feature>
<proteinExistence type="predicted"/>